<feature type="compositionally biased region" description="Basic and acidic residues" evidence="2">
    <location>
        <begin position="1"/>
        <end position="19"/>
    </location>
</feature>
<dbReference type="PANTHER" id="PTHR33689:SF1">
    <property type="entry name" value="FAS-BINDING FACTOR 1"/>
    <property type="match status" value="1"/>
</dbReference>
<feature type="coiled-coil region" evidence="1">
    <location>
        <begin position="332"/>
        <end position="405"/>
    </location>
</feature>
<gene>
    <name evidence="4" type="ORF">CYMTET_27838</name>
</gene>
<feature type="region of interest" description="Disordered" evidence="2">
    <location>
        <begin position="1"/>
        <end position="20"/>
    </location>
</feature>
<dbReference type="EMBL" id="LGRX02015524">
    <property type="protein sequence ID" value="KAK3263341.1"/>
    <property type="molecule type" value="Genomic_DNA"/>
</dbReference>
<proteinExistence type="predicted"/>
<dbReference type="AlphaFoldDB" id="A0AAE0KWI0"/>
<protein>
    <recommendedName>
        <fullName evidence="3">Fas-binding factor 1 C-terminal domain-containing protein</fullName>
    </recommendedName>
</protein>
<feature type="domain" description="Fas-binding factor 1 C-terminal" evidence="3">
    <location>
        <begin position="32"/>
        <end position="501"/>
    </location>
</feature>
<feature type="compositionally biased region" description="Polar residues" evidence="2">
    <location>
        <begin position="631"/>
        <end position="647"/>
    </location>
</feature>
<keyword evidence="1" id="KW-0175">Coiled coil</keyword>
<dbReference type="Proteomes" id="UP001190700">
    <property type="component" value="Unassembled WGS sequence"/>
</dbReference>
<feature type="compositionally biased region" description="Low complexity" evidence="2">
    <location>
        <begin position="669"/>
        <end position="681"/>
    </location>
</feature>
<dbReference type="GO" id="GO:0090162">
    <property type="term" value="P:establishment of epithelial cell polarity"/>
    <property type="evidence" value="ECO:0007669"/>
    <property type="project" value="InterPro"/>
</dbReference>
<sequence length="870" mass="97315">EQLRNSSRNLEDMKQRSGEFENMIGISAMGQQSAKQELDKERDAAVSKRRELDQQIISMSATIAGLETQVAKADALHKEETESLKRMNQAAAEQATTAHAGELAKMLGDMDVLKRRELEQIAMLHQQVLLAKQQEWQSEGSRAVNKVEGNSHQLGDIQARVASDREKSLKERGERILSLERHLEMRESQLEAREREITQLKAQLESVMNSVESTSRETQHSLGEERARLTREHHRAETLLQTLNIERVSLQDQVSSEKQALEQSRDARAREREQFLTECLEEKKQLAMERAELGQSREKALNAEVEARKRLADVEGKIASSTAQYEQEGRYCEEMRKVMEEERRKLAAEREQLELEKRVFHQETQRLTQLGLQTQQKSEEMAQLRDDALAERQQAERIYEETRNEQRSIEQFKRSIDEEHRQFAEQKRFFEEERVRIAKERQQAAHERTAAMQASEQARALQMKLADRMRRHATDGTPLDMSAMETEARAAGLDISIASDRSNLPSTRTSKYPIAKGQENTSPPGPARQQTQAANVNPASRHRVVLAQVRSSLQEIGIDLGRWEQERQASQSELASQETFLQQIRESPVPRPQQQQQAQAQAQAQQGPAPGPQATGWEGVGRTGTVPPWQQPAQPTQSTLPSYTATPMPSHGGDASAPPTAMRSTFTPLSSNNGSGESELSTGFPHLVQLTSTTTSIADLTGTSSILGDHPRTSRVETPADTPAAHDTSLGMEYSFSGGEESIGRPTPAEHTTGSFVGKGPGNSSPASGLNTTITPSVGGTLTELTEKLTSSSGEDSAISTTVPPKAEDRNVHHTASTLARNHLLSTLPMRFKEEQRELNFINQFSYAWLVRRTTIDFKAVIHPYSQQGW</sequence>
<evidence type="ECO:0000256" key="2">
    <source>
        <dbReference type="SAM" id="MobiDB-lite"/>
    </source>
</evidence>
<feature type="compositionally biased region" description="Low complexity" evidence="2">
    <location>
        <begin position="779"/>
        <end position="795"/>
    </location>
</feature>
<dbReference type="GO" id="GO:0005814">
    <property type="term" value="C:centriole"/>
    <property type="evidence" value="ECO:0007669"/>
    <property type="project" value="TreeGrafter"/>
</dbReference>
<feature type="region of interest" description="Disordered" evidence="2">
    <location>
        <begin position="208"/>
        <end position="228"/>
    </location>
</feature>
<dbReference type="GO" id="GO:0060271">
    <property type="term" value="P:cilium assembly"/>
    <property type="evidence" value="ECO:0007669"/>
    <property type="project" value="InterPro"/>
</dbReference>
<feature type="compositionally biased region" description="Basic and acidic residues" evidence="2">
    <location>
        <begin position="214"/>
        <end position="228"/>
    </location>
</feature>
<feature type="region of interest" description="Disordered" evidence="2">
    <location>
        <begin position="702"/>
        <end position="812"/>
    </location>
</feature>
<dbReference type="GO" id="GO:0036064">
    <property type="term" value="C:ciliary basal body"/>
    <property type="evidence" value="ECO:0007669"/>
    <property type="project" value="TreeGrafter"/>
</dbReference>
<feature type="region of interest" description="Disordered" evidence="2">
    <location>
        <begin position="585"/>
        <end position="682"/>
    </location>
</feature>
<dbReference type="InterPro" id="IPR049390">
    <property type="entry name" value="FBF1_C"/>
</dbReference>
<dbReference type="InterPro" id="IPR033561">
    <property type="entry name" value="FBF1"/>
</dbReference>
<keyword evidence="5" id="KW-1185">Reference proteome</keyword>
<feature type="compositionally biased region" description="Polar residues" evidence="2">
    <location>
        <begin position="518"/>
        <end position="538"/>
    </location>
</feature>
<comment type="caution">
    <text evidence="4">The sequence shown here is derived from an EMBL/GenBank/DDBJ whole genome shotgun (WGS) entry which is preliminary data.</text>
</comment>
<accession>A0AAE0KWI0</accession>
<dbReference type="Pfam" id="PF21007">
    <property type="entry name" value="FBF1"/>
    <property type="match status" value="1"/>
</dbReference>
<organism evidence="4 5">
    <name type="scientific">Cymbomonas tetramitiformis</name>
    <dbReference type="NCBI Taxonomy" id="36881"/>
    <lineage>
        <taxon>Eukaryota</taxon>
        <taxon>Viridiplantae</taxon>
        <taxon>Chlorophyta</taxon>
        <taxon>Pyramimonadophyceae</taxon>
        <taxon>Pyramimonadales</taxon>
        <taxon>Pyramimonadaceae</taxon>
        <taxon>Cymbomonas</taxon>
    </lineage>
</organism>
<feature type="compositionally biased region" description="Polar residues" evidence="2">
    <location>
        <begin position="499"/>
        <end position="510"/>
    </location>
</feature>
<name>A0AAE0KWI0_9CHLO</name>
<feature type="non-terminal residue" evidence="4">
    <location>
        <position position="1"/>
    </location>
</feature>
<evidence type="ECO:0000313" key="5">
    <source>
        <dbReference type="Proteomes" id="UP001190700"/>
    </source>
</evidence>
<feature type="compositionally biased region" description="Low complexity" evidence="2">
    <location>
        <begin position="592"/>
        <end position="614"/>
    </location>
</feature>
<feature type="compositionally biased region" description="Polar residues" evidence="2">
    <location>
        <begin position="762"/>
        <end position="778"/>
    </location>
</feature>
<dbReference type="PANTHER" id="PTHR33689">
    <property type="entry name" value="FAS-BINDING FACTOR 1"/>
    <property type="match status" value="1"/>
</dbReference>
<evidence type="ECO:0000256" key="1">
    <source>
        <dbReference type="SAM" id="Coils"/>
    </source>
</evidence>
<evidence type="ECO:0000259" key="3">
    <source>
        <dbReference type="Pfam" id="PF21007"/>
    </source>
</evidence>
<dbReference type="GO" id="GO:0097539">
    <property type="term" value="C:ciliary transition fiber"/>
    <property type="evidence" value="ECO:0007669"/>
    <property type="project" value="InterPro"/>
</dbReference>
<feature type="region of interest" description="Disordered" evidence="2">
    <location>
        <begin position="496"/>
        <end position="538"/>
    </location>
</feature>
<evidence type="ECO:0000313" key="4">
    <source>
        <dbReference type="EMBL" id="KAK3263341.1"/>
    </source>
</evidence>
<reference evidence="4 5" key="1">
    <citation type="journal article" date="2015" name="Genome Biol. Evol.">
        <title>Comparative Genomics of a Bacterivorous Green Alga Reveals Evolutionary Causalities and Consequences of Phago-Mixotrophic Mode of Nutrition.</title>
        <authorList>
            <person name="Burns J.A."/>
            <person name="Paasch A."/>
            <person name="Narechania A."/>
            <person name="Kim E."/>
        </authorList>
    </citation>
    <scope>NUCLEOTIDE SEQUENCE [LARGE SCALE GENOMIC DNA]</scope>
    <source>
        <strain evidence="4 5">PLY_AMNH</strain>
    </source>
</reference>